<keyword evidence="2" id="KW-0808">Transferase</keyword>
<protein>
    <submittedName>
        <fullName evidence="2">N-acetyltransferase</fullName>
    </submittedName>
</protein>
<dbReference type="InterPro" id="IPR016181">
    <property type="entry name" value="Acyl_CoA_acyltransferase"/>
</dbReference>
<name>A0A511QQ52_9VIBR</name>
<evidence type="ECO:0000259" key="1">
    <source>
        <dbReference type="PROSITE" id="PS51186"/>
    </source>
</evidence>
<evidence type="ECO:0000313" key="3">
    <source>
        <dbReference type="Proteomes" id="UP000321113"/>
    </source>
</evidence>
<dbReference type="PROSITE" id="PS51186">
    <property type="entry name" value="GNAT"/>
    <property type="match status" value="1"/>
</dbReference>
<feature type="domain" description="N-acetyltransferase" evidence="1">
    <location>
        <begin position="2"/>
        <end position="149"/>
    </location>
</feature>
<sequence>MLIIRDYHEQDRQDFIRLNTCPINRAHMNGAHSYESASKLFDKLQGEESTITRAVEVNGHYVGHLFISEQEEGWELGFIFDNAYWGQGYATRSLKMLMEQLPDNLSTQRLFATIDEGHSASERVIEKLGFIQASRHEDEYGVYYLYRLVN</sequence>
<dbReference type="Proteomes" id="UP000321113">
    <property type="component" value="Unassembled WGS sequence"/>
</dbReference>
<dbReference type="Pfam" id="PF13302">
    <property type="entry name" value="Acetyltransf_3"/>
    <property type="match status" value="1"/>
</dbReference>
<dbReference type="InterPro" id="IPR000182">
    <property type="entry name" value="GNAT_dom"/>
</dbReference>
<dbReference type="PANTHER" id="PTHR43792:SF1">
    <property type="entry name" value="N-ACETYLTRANSFERASE DOMAIN-CONTAINING PROTEIN"/>
    <property type="match status" value="1"/>
</dbReference>
<evidence type="ECO:0000313" key="2">
    <source>
        <dbReference type="EMBL" id="GEM78682.1"/>
    </source>
</evidence>
<dbReference type="AlphaFoldDB" id="A0A511QQ52"/>
<dbReference type="OrthoDB" id="9801656at2"/>
<dbReference type="Gene3D" id="3.40.630.30">
    <property type="match status" value="1"/>
</dbReference>
<dbReference type="PANTHER" id="PTHR43792">
    <property type="entry name" value="GNAT FAMILY, PUTATIVE (AFU_ORTHOLOGUE AFUA_3G00765)-RELATED-RELATED"/>
    <property type="match status" value="1"/>
</dbReference>
<keyword evidence="3" id="KW-1185">Reference proteome</keyword>
<comment type="caution">
    <text evidence="2">The sequence shown here is derived from an EMBL/GenBank/DDBJ whole genome shotgun (WGS) entry which is preliminary data.</text>
</comment>
<dbReference type="SUPFAM" id="SSF55729">
    <property type="entry name" value="Acyl-CoA N-acyltransferases (Nat)"/>
    <property type="match status" value="1"/>
</dbReference>
<accession>A0A511QQ52</accession>
<proteinExistence type="predicted"/>
<dbReference type="InterPro" id="IPR051531">
    <property type="entry name" value="N-acetyltransferase"/>
</dbReference>
<reference evidence="2 3" key="1">
    <citation type="submission" date="2019-07" db="EMBL/GenBank/DDBJ databases">
        <title>Whole genome shotgun sequence of Vibrio superstes NBRC 103154.</title>
        <authorList>
            <person name="Hosoyama A."/>
            <person name="Uohara A."/>
            <person name="Ohji S."/>
            <person name="Ichikawa N."/>
        </authorList>
    </citation>
    <scope>NUCLEOTIDE SEQUENCE [LARGE SCALE GENOMIC DNA]</scope>
    <source>
        <strain evidence="2 3">NBRC 103154</strain>
    </source>
</reference>
<dbReference type="GO" id="GO:0016747">
    <property type="term" value="F:acyltransferase activity, transferring groups other than amino-acyl groups"/>
    <property type="evidence" value="ECO:0007669"/>
    <property type="project" value="InterPro"/>
</dbReference>
<organism evidence="2 3">
    <name type="scientific">Vibrio superstes NBRC 103154</name>
    <dbReference type="NCBI Taxonomy" id="1219062"/>
    <lineage>
        <taxon>Bacteria</taxon>
        <taxon>Pseudomonadati</taxon>
        <taxon>Pseudomonadota</taxon>
        <taxon>Gammaproteobacteria</taxon>
        <taxon>Vibrionales</taxon>
        <taxon>Vibrionaceae</taxon>
        <taxon>Vibrio</taxon>
    </lineage>
</organism>
<dbReference type="RefSeq" id="WP_119011113.1">
    <property type="nucleotide sequence ID" value="NZ_BJXK01000003.1"/>
</dbReference>
<gene>
    <name evidence="2" type="ORF">VSU01S_09270</name>
</gene>
<dbReference type="EMBL" id="BJXK01000003">
    <property type="protein sequence ID" value="GEM78682.1"/>
    <property type="molecule type" value="Genomic_DNA"/>
</dbReference>